<dbReference type="Pfam" id="PF19277">
    <property type="entry name" value="GPAT_C"/>
    <property type="match status" value="1"/>
</dbReference>
<evidence type="ECO:0000256" key="5">
    <source>
        <dbReference type="ARBA" id="ARBA00023315"/>
    </source>
</evidence>
<dbReference type="Pfam" id="PF01553">
    <property type="entry name" value="Acyltransferase"/>
    <property type="match status" value="1"/>
</dbReference>
<dbReference type="GO" id="GO:0019432">
    <property type="term" value="P:triglyceride biosynthetic process"/>
    <property type="evidence" value="ECO:0007669"/>
    <property type="project" value="TreeGrafter"/>
</dbReference>
<keyword evidence="3" id="KW-0808">Transferase</keyword>
<dbReference type="CDD" id="cd07993">
    <property type="entry name" value="LPLAT_DHAPAT-like"/>
    <property type="match status" value="1"/>
</dbReference>
<dbReference type="SMART" id="SM00563">
    <property type="entry name" value="PlsC"/>
    <property type="match status" value="1"/>
</dbReference>
<dbReference type="SUPFAM" id="SSF69593">
    <property type="entry name" value="Glycerol-3-phosphate (1)-acyltransferase"/>
    <property type="match status" value="1"/>
</dbReference>
<dbReference type="GO" id="GO:0031966">
    <property type="term" value="C:mitochondrial membrane"/>
    <property type="evidence" value="ECO:0007669"/>
    <property type="project" value="TreeGrafter"/>
</dbReference>
<dbReference type="GO" id="GO:0006072">
    <property type="term" value="P:glycerol-3-phosphate metabolic process"/>
    <property type="evidence" value="ECO:0007669"/>
    <property type="project" value="TreeGrafter"/>
</dbReference>
<keyword evidence="4" id="KW-0472">Membrane</keyword>
<evidence type="ECO:0000256" key="1">
    <source>
        <dbReference type="ARBA" id="ARBA00004184"/>
    </source>
</evidence>
<dbReference type="GO" id="GO:0006631">
    <property type="term" value="P:fatty acid metabolic process"/>
    <property type="evidence" value="ECO:0007669"/>
    <property type="project" value="TreeGrafter"/>
</dbReference>
<dbReference type="InterPro" id="IPR022284">
    <property type="entry name" value="GPAT/DHAPAT"/>
</dbReference>
<dbReference type="GO" id="GO:0004366">
    <property type="term" value="F:glycerol-3-phosphate O-acyltransferase activity"/>
    <property type="evidence" value="ECO:0007669"/>
    <property type="project" value="TreeGrafter"/>
</dbReference>
<dbReference type="CDD" id="cd05236">
    <property type="entry name" value="FAR-N_SDR_e"/>
    <property type="match status" value="1"/>
</dbReference>
<proteinExistence type="inferred from homology"/>
<dbReference type="InterPro" id="IPR036291">
    <property type="entry name" value="NAD(P)-bd_dom_sf"/>
</dbReference>
<keyword evidence="5" id="KW-0012">Acyltransferase</keyword>
<sequence length="1146" mass="130670">MGKLIIHKLLVSYPDIQTIYLLIRDKNRTPHQRLVDLLETPLFEDLRKSKGPGFLTWALEKLTIIKGDLRQNRLGINEGDMHKLKGTHVVIHCAAHQDFNAPIDVAVQTNVIGSEELLRVAKQMKNLSSFIFISSAYVNSNQCGKGIRCDERVYPLNFDLYKIIKKTSRQQPTEEAIMSIVKQYPNTHSFTKALAESVLISNQEGIPLVIMRPSMLGPTYKEPFSGWTETLCACGSLFLYMGLGMVNVLPGDPNSIVDVVPADLAVNQILATAVHVGLDFLNSRTRPAIFHIATSHSHPLRWGYCTQTAASYWHRNPPSRSTTSNASMVMVPTVRYFHTQFLLKYELPARAYSFFSNVMNSPFHQKQASKVKNMVSKSKSFVTQDLLHFLENEWIFNTTHSQPIQALLNDSSPKPHTLDFTWSSIDWHFYLNYFCYGIHKYIMKENVAKPEPHEMEFDRNYGRDILSDNSDQVMMFPDLRFAIFTGYNVESPNSSSESQNRIKMEVLESDRVRQVIRDLANAEGKNEAEILKDAELVLERMESKMNLTTMRALGYMFRKIWRKLYRQINVNNSGLENLKKLTSAGSAIVYVPSHRSYIDFLLMSYILFEAHLPLPHIAAGEDFLGIKFVCALLRAGGAFFMKRSFKGDLLYSALFTEYVQQLLLNRVPIEFFIEGTRSRTGKSLQPKFGLSGIILESFFSGQLDDIHFVPVMCNYERIVEEDVYPKELLGTPKRSESLQGLIDARYILKQDYGRISIKIGEPISIKQFSGDLKQKVEEGRMETKPGVSKDLDFNNENNKKFINEKLGHKINYEINQKCVWSSVSIVSAVLLTYRFGISKDDLIDSMTWIQKYILSLGVGCFDWLLEQNPGALVDRGLELLENCIFRKKVGDIICVDSDPESIIVLASHRNKITHFFFKESAVLCAFSAGVWRKGSKKDAENDEKAEESTTLDISDLKAETQFVHDILQLEFIFKEDPDSTEDFQSTISGLISRKMITANSSMDLLTLNPQARPQYEFFCGLLWPFLESYWVTCLLLFQLHPEGIPISSTLERCQWLADNLHKQGKCFSAESISKDTLNNALILFAKKNVIVVSNGKVSLTKAYKEDPKLFSDLVLKINRLRKRVNFNNDTEDITSILSKFPILSKL</sequence>
<organism evidence="7">
    <name type="scientific">Arcella intermedia</name>
    <dbReference type="NCBI Taxonomy" id="1963864"/>
    <lineage>
        <taxon>Eukaryota</taxon>
        <taxon>Amoebozoa</taxon>
        <taxon>Tubulinea</taxon>
        <taxon>Elardia</taxon>
        <taxon>Arcellinida</taxon>
        <taxon>Sphaerothecina</taxon>
        <taxon>Arcellidae</taxon>
        <taxon>Arcella</taxon>
    </lineage>
</organism>
<name>A0A6B2KWQ5_9EUKA</name>
<evidence type="ECO:0000259" key="6">
    <source>
        <dbReference type="SMART" id="SM00563"/>
    </source>
</evidence>
<dbReference type="InterPro" id="IPR002123">
    <property type="entry name" value="Plipid/glycerol_acylTrfase"/>
</dbReference>
<dbReference type="Gene3D" id="3.40.50.720">
    <property type="entry name" value="NAD(P)-binding Rossmann-like Domain"/>
    <property type="match status" value="1"/>
</dbReference>
<dbReference type="Pfam" id="PF07993">
    <property type="entry name" value="NAD_binding_4"/>
    <property type="match status" value="1"/>
</dbReference>
<evidence type="ECO:0000256" key="4">
    <source>
        <dbReference type="ARBA" id="ARBA00023136"/>
    </source>
</evidence>
<feature type="domain" description="Phospholipid/glycerol acyltransferase" evidence="6">
    <location>
        <begin position="588"/>
        <end position="716"/>
    </location>
</feature>
<dbReference type="PANTHER" id="PTHR12563:SF17">
    <property type="entry name" value="DIHYDROXYACETONE PHOSPHATE ACYLTRANSFERASE"/>
    <property type="match status" value="1"/>
</dbReference>
<evidence type="ECO:0000313" key="7">
    <source>
        <dbReference type="EMBL" id="NDV29146.1"/>
    </source>
</evidence>
<dbReference type="InterPro" id="IPR013120">
    <property type="entry name" value="FAR_NAD-bd"/>
</dbReference>
<accession>A0A6B2KWQ5</accession>
<dbReference type="InterPro" id="IPR045520">
    <property type="entry name" value="GPAT/DHAPAT_C"/>
</dbReference>
<protein>
    <recommendedName>
        <fullName evidence="6">Phospholipid/glycerol acyltransferase domain-containing protein</fullName>
    </recommendedName>
</protein>
<dbReference type="SUPFAM" id="SSF51735">
    <property type="entry name" value="NAD(P)-binding Rossmann-fold domains"/>
    <property type="match status" value="1"/>
</dbReference>
<dbReference type="AlphaFoldDB" id="A0A6B2KWQ5"/>
<comment type="subcellular location">
    <subcellularLocation>
        <location evidence="1">Endomembrane system</location>
        <topology evidence="1">Peripheral membrane protein</topology>
    </subcellularLocation>
</comment>
<evidence type="ECO:0000256" key="2">
    <source>
        <dbReference type="ARBA" id="ARBA00007937"/>
    </source>
</evidence>
<dbReference type="EMBL" id="GIBP01000177">
    <property type="protein sequence ID" value="NDV29146.1"/>
    <property type="molecule type" value="Transcribed_RNA"/>
</dbReference>
<dbReference type="GO" id="GO:0012505">
    <property type="term" value="C:endomembrane system"/>
    <property type="evidence" value="ECO:0007669"/>
    <property type="project" value="UniProtKB-SubCell"/>
</dbReference>
<dbReference type="GO" id="GO:0008654">
    <property type="term" value="P:phospholipid biosynthetic process"/>
    <property type="evidence" value="ECO:0007669"/>
    <property type="project" value="TreeGrafter"/>
</dbReference>
<dbReference type="PANTHER" id="PTHR12563">
    <property type="entry name" value="GLYCEROL-3-PHOSPHATE ACYLTRANSFERASE"/>
    <property type="match status" value="1"/>
</dbReference>
<comment type="similarity">
    <text evidence="2">Belongs to the GPAT/DAPAT family.</text>
</comment>
<reference evidence="7" key="1">
    <citation type="journal article" date="2020" name="J. Eukaryot. Microbiol.">
        <title>De novo Sequencing, Assembly and Annotation of the Transcriptome for the Free-Living Testate Amoeba Arcella intermedia.</title>
        <authorList>
            <person name="Ribeiro G.M."/>
            <person name="Porfirio-Sousa A.L."/>
            <person name="Maurer-Alcala X.X."/>
            <person name="Katz L.A."/>
            <person name="Lahr D.J.G."/>
        </authorList>
    </citation>
    <scope>NUCLEOTIDE SEQUENCE</scope>
</reference>
<dbReference type="InterPro" id="IPR041728">
    <property type="entry name" value="GPAT/DHAPAT_LPLAT"/>
</dbReference>
<evidence type="ECO:0000256" key="3">
    <source>
        <dbReference type="ARBA" id="ARBA00022679"/>
    </source>
</evidence>